<evidence type="ECO:0000313" key="4">
    <source>
        <dbReference type="Proteomes" id="UP000234579"/>
    </source>
</evidence>
<dbReference type="Gene3D" id="2.160.10.10">
    <property type="entry name" value="Hexapeptide repeat proteins"/>
    <property type="match status" value="1"/>
</dbReference>
<evidence type="ECO:0000256" key="1">
    <source>
        <dbReference type="ARBA" id="ARBA00007274"/>
    </source>
</evidence>
<evidence type="ECO:0000313" key="3">
    <source>
        <dbReference type="EMBL" id="PLA76956.1"/>
    </source>
</evidence>
<reference evidence="4" key="1">
    <citation type="submission" date="2017-12" db="EMBL/GenBank/DDBJ databases">
        <authorList>
            <person name="Christensen H."/>
        </authorList>
    </citation>
    <scope>NUCLEOTIDE SEQUENCE [LARGE SCALE GENOMIC DNA]</scope>
    <source>
        <strain evidence="4">268A</strain>
    </source>
</reference>
<dbReference type="PANTHER" id="PTHR23416:SF23">
    <property type="entry name" value="ACETYLTRANSFERASE C18B11.09C-RELATED"/>
    <property type="match status" value="1"/>
</dbReference>
<dbReference type="InterPro" id="IPR051159">
    <property type="entry name" value="Hexapeptide_acetyltransf"/>
</dbReference>
<accession>A0A2I2AC46</accession>
<dbReference type="SUPFAM" id="SSF51161">
    <property type="entry name" value="Trimeric LpxA-like enzymes"/>
    <property type="match status" value="1"/>
</dbReference>
<gene>
    <name evidence="3" type="ORF">CYR79_03240</name>
</gene>
<keyword evidence="2 3" id="KW-0808">Transferase</keyword>
<name>A0A2I2AC46_9LACO</name>
<dbReference type="InterPro" id="IPR011004">
    <property type="entry name" value="Trimer_LpxA-like_sf"/>
</dbReference>
<dbReference type="EMBL" id="PKGI01000017">
    <property type="protein sequence ID" value="PLA76956.1"/>
    <property type="molecule type" value="Genomic_DNA"/>
</dbReference>
<dbReference type="InterPro" id="IPR001451">
    <property type="entry name" value="Hexapep"/>
</dbReference>
<comment type="similarity">
    <text evidence="1">Belongs to the transferase hexapeptide repeat family.</text>
</comment>
<comment type="caution">
    <text evidence="3">The sequence shown here is derived from an EMBL/GenBank/DDBJ whole genome shotgun (WGS) entry which is preliminary data.</text>
</comment>
<dbReference type="Pfam" id="PF00132">
    <property type="entry name" value="Hexapep"/>
    <property type="match status" value="1"/>
</dbReference>
<dbReference type="GO" id="GO:0005829">
    <property type="term" value="C:cytosol"/>
    <property type="evidence" value="ECO:0007669"/>
    <property type="project" value="TreeGrafter"/>
</dbReference>
<organism evidence="3 4">
    <name type="scientific">Ligilactobacillus agilis</name>
    <dbReference type="NCBI Taxonomy" id="1601"/>
    <lineage>
        <taxon>Bacteria</taxon>
        <taxon>Bacillati</taxon>
        <taxon>Bacillota</taxon>
        <taxon>Bacilli</taxon>
        <taxon>Lactobacillales</taxon>
        <taxon>Lactobacillaceae</taxon>
        <taxon>Ligilactobacillus</taxon>
    </lineage>
</organism>
<dbReference type="GO" id="GO:0008374">
    <property type="term" value="F:O-acyltransferase activity"/>
    <property type="evidence" value="ECO:0007669"/>
    <property type="project" value="TreeGrafter"/>
</dbReference>
<dbReference type="AlphaFoldDB" id="A0A2I2AC46"/>
<dbReference type="CDD" id="cd04647">
    <property type="entry name" value="LbH_MAT_like"/>
    <property type="match status" value="1"/>
</dbReference>
<sequence length="116" mass="12416">MGNSFVSYDVLFHVTEPKSEKAKITIGDNVFIAPRVLITTATHNIESSFQRASSKTVHKPVKIDDGCWIGANVTILPGVHIGKGCVIGAGAVVNKDCEPNGVYVGVPAKRIKDLKE</sequence>
<proteinExistence type="inferred from homology"/>
<evidence type="ECO:0000256" key="2">
    <source>
        <dbReference type="ARBA" id="ARBA00022679"/>
    </source>
</evidence>
<dbReference type="Proteomes" id="UP000234579">
    <property type="component" value="Unassembled WGS sequence"/>
</dbReference>
<dbReference type="PANTHER" id="PTHR23416">
    <property type="entry name" value="SIALIC ACID SYNTHASE-RELATED"/>
    <property type="match status" value="1"/>
</dbReference>
<keyword evidence="3" id="KW-0012">Acyltransferase</keyword>
<protein>
    <submittedName>
        <fullName evidence="3">Acyltransferase</fullName>
    </submittedName>
</protein>